<evidence type="ECO:0000313" key="1">
    <source>
        <dbReference type="EMBL" id="RVT90553.1"/>
    </source>
</evidence>
<sequence>MTDAVAQLLGDRSTPAGVDRLRRLFEAVRDFDRFTADNDPYGEHDFGRFELFGEALYWKIDYYDRACGGASPDATNPDVTCRILTIMRVRDY</sequence>
<accession>A0A437LZ07</accession>
<dbReference type="InterPro" id="IPR022243">
    <property type="entry name" value="DUF3768"/>
</dbReference>
<protein>
    <submittedName>
        <fullName evidence="1">DUF3768 domain-containing protein</fullName>
    </submittedName>
</protein>
<proteinExistence type="predicted"/>
<dbReference type="OrthoDB" id="1495368at2"/>
<evidence type="ECO:0000313" key="2">
    <source>
        <dbReference type="Proteomes" id="UP000282971"/>
    </source>
</evidence>
<keyword evidence="2" id="KW-1185">Reference proteome</keyword>
<dbReference type="Proteomes" id="UP000282971">
    <property type="component" value="Unassembled WGS sequence"/>
</dbReference>
<comment type="caution">
    <text evidence="1">The sequence shown here is derived from an EMBL/GenBank/DDBJ whole genome shotgun (WGS) entry which is preliminary data.</text>
</comment>
<gene>
    <name evidence="1" type="ORF">EOD43_18790</name>
</gene>
<name>A0A437LZ07_9SPHN</name>
<dbReference type="Pfam" id="PF12599">
    <property type="entry name" value="DUF3768"/>
    <property type="match status" value="1"/>
</dbReference>
<dbReference type="AlphaFoldDB" id="A0A437LZ07"/>
<dbReference type="EMBL" id="SACN01000003">
    <property type="protein sequence ID" value="RVT90553.1"/>
    <property type="molecule type" value="Genomic_DNA"/>
</dbReference>
<organism evidence="1 2">
    <name type="scientific">Sphingomonas crocodyli</name>
    <dbReference type="NCBI Taxonomy" id="1979270"/>
    <lineage>
        <taxon>Bacteria</taxon>
        <taxon>Pseudomonadati</taxon>
        <taxon>Pseudomonadota</taxon>
        <taxon>Alphaproteobacteria</taxon>
        <taxon>Sphingomonadales</taxon>
        <taxon>Sphingomonadaceae</taxon>
        <taxon>Sphingomonas</taxon>
    </lineage>
</organism>
<reference evidence="1 2" key="1">
    <citation type="submission" date="2019-01" db="EMBL/GenBank/DDBJ databases">
        <authorList>
            <person name="Chen W.-M."/>
        </authorList>
    </citation>
    <scope>NUCLEOTIDE SEQUENCE [LARGE SCALE GENOMIC DNA]</scope>
    <source>
        <strain evidence="1 2">CCP-7</strain>
    </source>
</reference>